<evidence type="ECO:0000259" key="2">
    <source>
        <dbReference type="Pfam" id="PF08450"/>
    </source>
</evidence>
<dbReference type="PANTHER" id="PTHR10907">
    <property type="entry name" value="REGUCALCIN"/>
    <property type="match status" value="1"/>
</dbReference>
<dbReference type="PRINTS" id="PR01790">
    <property type="entry name" value="SMP30FAMILY"/>
</dbReference>
<organism evidence="3 4">
    <name type="scientific">Undibacterium umbellatum</name>
    <dbReference type="NCBI Taxonomy" id="2762300"/>
    <lineage>
        <taxon>Bacteria</taxon>
        <taxon>Pseudomonadati</taxon>
        <taxon>Pseudomonadota</taxon>
        <taxon>Betaproteobacteria</taxon>
        <taxon>Burkholderiales</taxon>
        <taxon>Oxalobacteraceae</taxon>
        <taxon>Undibacterium</taxon>
    </lineage>
</organism>
<dbReference type="SUPFAM" id="SSF63829">
    <property type="entry name" value="Calcium-dependent phosphotriesterase"/>
    <property type="match status" value="1"/>
</dbReference>
<gene>
    <name evidence="3" type="ORF">H8L47_12850</name>
</gene>
<dbReference type="RefSeq" id="WP_186953989.1">
    <property type="nucleotide sequence ID" value="NZ_JACOFX010000005.1"/>
</dbReference>
<dbReference type="InterPro" id="IPR013658">
    <property type="entry name" value="SGL"/>
</dbReference>
<evidence type="ECO:0000256" key="1">
    <source>
        <dbReference type="ARBA" id="ARBA00008853"/>
    </source>
</evidence>
<comment type="caution">
    <text evidence="3">The sequence shown here is derived from an EMBL/GenBank/DDBJ whole genome shotgun (WGS) entry which is preliminary data.</text>
</comment>
<comment type="similarity">
    <text evidence="1">Belongs to the SMP-30/CGR1 family.</text>
</comment>
<dbReference type="Gene3D" id="2.120.10.30">
    <property type="entry name" value="TolB, C-terminal domain"/>
    <property type="match status" value="1"/>
</dbReference>
<name>A0ABR6Z9K8_9BURK</name>
<dbReference type="Proteomes" id="UP000646911">
    <property type="component" value="Unassembled WGS sequence"/>
</dbReference>
<evidence type="ECO:0000313" key="4">
    <source>
        <dbReference type="Proteomes" id="UP000646911"/>
    </source>
</evidence>
<protein>
    <submittedName>
        <fullName evidence="3">SMP-30/gluconolactonase/LRE family protein</fullName>
    </submittedName>
</protein>
<accession>A0ABR6Z9K8</accession>
<keyword evidence="4" id="KW-1185">Reference proteome</keyword>
<dbReference type="InterPro" id="IPR011042">
    <property type="entry name" value="6-blade_b-propeller_TolB-like"/>
</dbReference>
<sequence length="300" mass="32687">MTQFSHIESIPAVNCIVGESPLWHAEQSAWYWVDIPAKTIWKLNARNGHLTSWLTTEMVACIALKQDGDFIAGMESGIFNLHLGEGPRALQSRLATPAELAESGTGMRFNDGRCDRQGRFWSGTMFMDMAAAKAIGNLYRYTPDLGLSAPVINNLLTQNGLAWSPDGKTMYLSDSHPASQTIWAFDYDVAEGMPHHRRVFVDMKPMAGRPDGAAMDVDGCYWICGNDGACLLRFTPAGKLDRTIALPMNKPAMCTFGGPDMSTLLVSSIGAGKAEHDQWAGSLVLVRPGVEGVAETRFAN</sequence>
<dbReference type="InterPro" id="IPR005511">
    <property type="entry name" value="SMP-30"/>
</dbReference>
<proteinExistence type="inferred from homology"/>
<feature type="domain" description="SMP-30/Gluconolactonase/LRE-like region" evidence="2">
    <location>
        <begin position="17"/>
        <end position="269"/>
    </location>
</feature>
<dbReference type="EMBL" id="JACOFX010000005">
    <property type="protein sequence ID" value="MBC3908449.1"/>
    <property type="molecule type" value="Genomic_DNA"/>
</dbReference>
<reference evidence="3 4" key="1">
    <citation type="submission" date="2020-08" db="EMBL/GenBank/DDBJ databases">
        <title>Novel species isolated from subtropical streams in China.</title>
        <authorList>
            <person name="Lu H."/>
        </authorList>
    </citation>
    <scope>NUCLEOTIDE SEQUENCE [LARGE SCALE GENOMIC DNA]</scope>
    <source>
        <strain evidence="3 4">NL8W</strain>
    </source>
</reference>
<evidence type="ECO:0000313" key="3">
    <source>
        <dbReference type="EMBL" id="MBC3908449.1"/>
    </source>
</evidence>
<dbReference type="Pfam" id="PF08450">
    <property type="entry name" value="SGL"/>
    <property type="match status" value="1"/>
</dbReference>
<dbReference type="PANTHER" id="PTHR10907:SF47">
    <property type="entry name" value="REGUCALCIN"/>
    <property type="match status" value="1"/>
</dbReference>